<feature type="region of interest" description="Disordered" evidence="1">
    <location>
        <begin position="475"/>
        <end position="520"/>
    </location>
</feature>
<dbReference type="Proteomes" id="UP001303889">
    <property type="component" value="Unassembled WGS sequence"/>
</dbReference>
<feature type="region of interest" description="Disordered" evidence="1">
    <location>
        <begin position="573"/>
        <end position="642"/>
    </location>
</feature>
<proteinExistence type="predicted"/>
<feature type="region of interest" description="Disordered" evidence="1">
    <location>
        <begin position="20"/>
        <end position="40"/>
    </location>
</feature>
<evidence type="ECO:0000313" key="4">
    <source>
        <dbReference type="Proteomes" id="UP001303889"/>
    </source>
</evidence>
<comment type="caution">
    <text evidence="3">The sequence shown here is derived from an EMBL/GenBank/DDBJ whole genome shotgun (WGS) entry which is preliminary data.</text>
</comment>
<protein>
    <recommendedName>
        <fullName evidence="5">Myb-like domain-containing protein</fullName>
    </recommendedName>
</protein>
<evidence type="ECO:0000313" key="2">
    <source>
        <dbReference type="EMBL" id="KAK3906997.1"/>
    </source>
</evidence>
<feature type="compositionally biased region" description="Basic residues" evidence="1">
    <location>
        <begin position="316"/>
        <end position="334"/>
    </location>
</feature>
<feature type="region of interest" description="Disordered" evidence="1">
    <location>
        <begin position="301"/>
        <end position="361"/>
    </location>
</feature>
<keyword evidence="4" id="KW-1185">Reference proteome</keyword>
<feature type="compositionally biased region" description="Polar residues" evidence="1">
    <location>
        <begin position="335"/>
        <end position="348"/>
    </location>
</feature>
<accession>A0AAN6MUS9</accession>
<feature type="compositionally biased region" description="Low complexity" evidence="1">
    <location>
        <begin position="24"/>
        <end position="40"/>
    </location>
</feature>
<sequence>MDSDQQRDIVESPLIEDFFDCDKLGSGSDSDTSSSASPRASLKRLSIHFDMSSAQYLTPGVHHPERAPIDGLPLCSSVSQTGLYSSPDLDPYSAVSGVSSFNYPAAADPSLLTPASSAGSPPLTHRQKPLPNFHHSQSSAPGPQAPTPPDSSKMFGYSSSYDVSPGSQGGSPMTMNPAVTEAGAFVMPSYMAHTPPASHGPSSPKTEIPPPIDPYLGHFTVSGANDGDVTHHSLHEYHPYGVQVGPPGAYLGPQHVPVDTPHMHHRMPSNGSPPVLSQPHPSHYRPHSAPQVGAIEDLRDPGLLLGAYPPHAALRPNRRPQAQKKRTSARKPSRTSKSTPRADSSSQFRPEEDGEELTLRDDASEDDKYLFQLRKEFISEKGKGMWEEMKAKYSDKHQGNWEKAALQMKVSRVVAKYGVWPQKEIDRLKEAFEYVENMRYSLIISRMKENGGCRVWDWKTQHIIAMLVKMGLEEPSINQKNGTRRRRQQKAARRQGSPQPGGPPVMGEWPPNGLGLHHPAFHGHAHHVAAQAAARQSQPYDGMMAGGYPMQSVLTPAQEDELLDQVFSNVKAERSLSPDESMDGLSYDNGHDNEAAVSRRPSTISSHELNHQGSARVARQVCERMMPQQPASQGPENPYGPV</sequence>
<feature type="compositionally biased region" description="Basic residues" evidence="1">
    <location>
        <begin position="482"/>
        <end position="493"/>
    </location>
</feature>
<feature type="region of interest" description="Disordered" evidence="1">
    <location>
        <begin position="261"/>
        <end position="289"/>
    </location>
</feature>
<reference evidence="3" key="2">
    <citation type="submission" date="2023-05" db="EMBL/GenBank/DDBJ databases">
        <authorList>
            <consortium name="Lawrence Berkeley National Laboratory"/>
            <person name="Steindorff A."/>
            <person name="Hensen N."/>
            <person name="Bonometti L."/>
            <person name="Westerberg I."/>
            <person name="Brannstrom I.O."/>
            <person name="Guillou S."/>
            <person name="Cros-Aarteil S."/>
            <person name="Calhoun S."/>
            <person name="Haridas S."/>
            <person name="Kuo A."/>
            <person name="Mondo S."/>
            <person name="Pangilinan J."/>
            <person name="Riley R."/>
            <person name="Labutti K."/>
            <person name="Andreopoulos B."/>
            <person name="Lipzen A."/>
            <person name="Chen C."/>
            <person name="Yanf M."/>
            <person name="Daum C."/>
            <person name="Ng V."/>
            <person name="Clum A."/>
            <person name="Ohm R."/>
            <person name="Martin F."/>
            <person name="Silar P."/>
            <person name="Natvig D."/>
            <person name="Lalanne C."/>
            <person name="Gautier V."/>
            <person name="Ament-Velasquez S.L."/>
            <person name="Kruys A."/>
            <person name="Hutchinson M.I."/>
            <person name="Powell A.J."/>
            <person name="Barry K."/>
            <person name="Miller A.N."/>
            <person name="Grigoriev I.V."/>
            <person name="Debuchy R."/>
            <person name="Gladieux P."/>
            <person name="Thoren M.H."/>
            <person name="Johannesson H."/>
        </authorList>
    </citation>
    <scope>NUCLEOTIDE SEQUENCE</scope>
    <source>
        <strain evidence="3">CBS 103.79</strain>
    </source>
</reference>
<dbReference type="EMBL" id="MU855315">
    <property type="protein sequence ID" value="KAK3906997.1"/>
    <property type="molecule type" value="Genomic_DNA"/>
</dbReference>
<feature type="compositionally biased region" description="Polar residues" evidence="1">
    <location>
        <begin position="600"/>
        <end position="613"/>
    </location>
</feature>
<feature type="compositionally biased region" description="Polar residues" evidence="1">
    <location>
        <begin position="157"/>
        <end position="172"/>
    </location>
</feature>
<organism evidence="3 4">
    <name type="scientific">Staphylotrichum tortipilum</name>
    <dbReference type="NCBI Taxonomy" id="2831512"/>
    <lineage>
        <taxon>Eukaryota</taxon>
        <taxon>Fungi</taxon>
        <taxon>Dikarya</taxon>
        <taxon>Ascomycota</taxon>
        <taxon>Pezizomycotina</taxon>
        <taxon>Sordariomycetes</taxon>
        <taxon>Sordariomycetidae</taxon>
        <taxon>Sordariales</taxon>
        <taxon>Chaetomiaceae</taxon>
        <taxon>Staphylotrichum</taxon>
    </lineage>
</organism>
<gene>
    <name evidence="3" type="ORF">C8A05DRAFT_11207</name>
    <name evidence="2" type="ORF">C8A05DRAFT_11246</name>
</gene>
<reference evidence="3" key="1">
    <citation type="journal article" date="2023" name="Mol. Phylogenet. Evol.">
        <title>Genome-scale phylogeny and comparative genomics of the fungal order Sordariales.</title>
        <authorList>
            <person name="Hensen N."/>
            <person name="Bonometti L."/>
            <person name="Westerberg I."/>
            <person name="Brannstrom I.O."/>
            <person name="Guillou S."/>
            <person name="Cros-Aarteil S."/>
            <person name="Calhoun S."/>
            <person name="Haridas S."/>
            <person name="Kuo A."/>
            <person name="Mondo S."/>
            <person name="Pangilinan J."/>
            <person name="Riley R."/>
            <person name="LaButti K."/>
            <person name="Andreopoulos B."/>
            <person name="Lipzen A."/>
            <person name="Chen C."/>
            <person name="Yan M."/>
            <person name="Daum C."/>
            <person name="Ng V."/>
            <person name="Clum A."/>
            <person name="Steindorff A."/>
            <person name="Ohm R.A."/>
            <person name="Martin F."/>
            <person name="Silar P."/>
            <person name="Natvig D.O."/>
            <person name="Lalanne C."/>
            <person name="Gautier V."/>
            <person name="Ament-Velasquez S.L."/>
            <person name="Kruys A."/>
            <person name="Hutchinson M.I."/>
            <person name="Powell A.J."/>
            <person name="Barry K."/>
            <person name="Miller A.N."/>
            <person name="Grigoriev I.V."/>
            <person name="Debuchy R."/>
            <person name="Gladieux P."/>
            <person name="Hiltunen Thoren M."/>
            <person name="Johannesson H."/>
        </authorList>
    </citation>
    <scope>NUCLEOTIDE SEQUENCE</scope>
    <source>
        <strain evidence="3">CBS 103.79</strain>
    </source>
</reference>
<name>A0AAN6MUS9_9PEZI</name>
<evidence type="ECO:0000256" key="1">
    <source>
        <dbReference type="SAM" id="MobiDB-lite"/>
    </source>
</evidence>
<evidence type="ECO:0008006" key="5">
    <source>
        <dbReference type="Google" id="ProtNLM"/>
    </source>
</evidence>
<feature type="region of interest" description="Disordered" evidence="1">
    <location>
        <begin position="112"/>
        <end position="172"/>
    </location>
</feature>
<dbReference type="EMBL" id="MU855315">
    <property type="protein sequence ID" value="KAK3907080.1"/>
    <property type="molecule type" value="Genomic_DNA"/>
</dbReference>
<dbReference type="AlphaFoldDB" id="A0AAN6MUS9"/>
<evidence type="ECO:0000313" key="3">
    <source>
        <dbReference type="EMBL" id="KAK3907080.1"/>
    </source>
</evidence>